<dbReference type="PANTHER" id="PTHR30619:SF1">
    <property type="entry name" value="RECOMBINATION PROTEIN 2"/>
    <property type="match status" value="1"/>
</dbReference>
<evidence type="ECO:0000256" key="3">
    <source>
        <dbReference type="ARBA" id="ARBA00022692"/>
    </source>
</evidence>
<evidence type="ECO:0008006" key="11">
    <source>
        <dbReference type="Google" id="ProtNLM"/>
    </source>
</evidence>
<dbReference type="OrthoDB" id="9761531at2"/>
<feature type="transmembrane region" description="Helical" evidence="6">
    <location>
        <begin position="340"/>
        <end position="357"/>
    </location>
</feature>
<feature type="transmembrane region" description="Helical" evidence="6">
    <location>
        <begin position="489"/>
        <end position="512"/>
    </location>
</feature>
<keyword evidence="3 6" id="KW-0812">Transmembrane</keyword>
<evidence type="ECO:0000313" key="10">
    <source>
        <dbReference type="Proteomes" id="UP000235116"/>
    </source>
</evidence>
<evidence type="ECO:0000313" key="9">
    <source>
        <dbReference type="EMBL" id="AUM14613.1"/>
    </source>
</evidence>
<protein>
    <recommendedName>
        <fullName evidence="11">ComEC/Rec2-related protein domain-containing protein</fullName>
    </recommendedName>
</protein>
<reference evidence="10" key="1">
    <citation type="submission" date="2017-08" db="EMBL/GenBank/DDBJ databases">
        <title>Direct submision.</title>
        <authorList>
            <person name="Kim S.-J."/>
            <person name="Rhee S.-K."/>
        </authorList>
    </citation>
    <scope>NUCLEOTIDE SEQUENCE [LARGE SCALE GENOMIC DNA]</scope>
    <source>
        <strain evidence="10">GI5</strain>
    </source>
</reference>
<feature type="transmembrane region" description="Helical" evidence="6">
    <location>
        <begin position="261"/>
        <end position="280"/>
    </location>
</feature>
<evidence type="ECO:0000259" key="8">
    <source>
        <dbReference type="Pfam" id="PF13567"/>
    </source>
</evidence>
<evidence type="ECO:0000256" key="6">
    <source>
        <dbReference type="SAM" id="Phobius"/>
    </source>
</evidence>
<dbReference type="InterPro" id="IPR025405">
    <property type="entry name" value="DUF4131"/>
</dbReference>
<dbReference type="NCBIfam" id="TIGR00360">
    <property type="entry name" value="ComEC_N-term"/>
    <property type="match status" value="1"/>
</dbReference>
<keyword evidence="10" id="KW-1185">Reference proteome</keyword>
<evidence type="ECO:0000259" key="7">
    <source>
        <dbReference type="Pfam" id="PF03772"/>
    </source>
</evidence>
<dbReference type="AlphaFoldDB" id="A0A2K9LQP9"/>
<sequence>MWTLVLGIPVGIVVGVVMLSGIFGQNTTVILLLAAISLAALYLVGPRFSDRLITVIRVVCLLLALIVGMSIGSLAKHRFQPMALDTNLTYYLTGTVTGVPRWGKYSRRYQVEAACVGSQAQQCDLYRSSLPLWPVVIEVTATGAQPELVPGQRLQIQVRPKQQQLQASPAAFDVKRWLLSTHTVARTALLKGSEVKLLGQRVFTLDRFRAQLNRYLADRREDPRWAGLTSYPVILALVSGDRSLMNDNHWDVFNRTGTTHLVAISGLHIGLVAAFAMFVLQPVFRRWRWFTNRYPASHGAVFGAWWVALFYTAMAGFALPTQRALIMLTVFVVLKLLGRARQLWFGLAAAFCLVLLWDPVACLSMGFWLSFTAVYLILWLIGGEVEKSSATSQWITVQLGLFVGLAPVLLWTVHSVSLVSALTNVVAIPVIGFVVVPVSLLWALLWSVFGDQVGFLLDWAAALQDGLLWLLQVSAGWRYSVWTVGERGFASMALAMVGVLWLVSAGVPGRIWGAVLMLPLLMPQVHGLGAYVMGAGSGRLVFHFEDRVVSLSRSHWPQPLASWQADLMAHWGIGIPPGAITVNNSKALWLSTGAVMSEFELSSNPLGARQLERMTYFDLCKQLPNDLDGEGEREGDNISMVPWLDTRYPKHCAVEIQWQGPRSTRQRWLYWPIDSVRVQRSLLKQLANERFDLILLDVGKGKSVEEGVLSLLKAGKSLIITMKPVPDALRTIMQQRGLQLHTITVDGYYSVPLAEPGSATLHESAEIGSK</sequence>
<dbReference type="GO" id="GO:0005886">
    <property type="term" value="C:plasma membrane"/>
    <property type="evidence" value="ECO:0007669"/>
    <property type="project" value="UniProtKB-SubCell"/>
</dbReference>
<feature type="transmembrane region" description="Helical" evidence="6">
    <location>
        <begin position="426"/>
        <end position="449"/>
    </location>
</feature>
<evidence type="ECO:0000256" key="4">
    <source>
        <dbReference type="ARBA" id="ARBA00022989"/>
    </source>
</evidence>
<gene>
    <name evidence="9" type="ORF">Kalk_20225</name>
</gene>
<dbReference type="InterPro" id="IPR004477">
    <property type="entry name" value="ComEC_N"/>
</dbReference>
<dbReference type="Pfam" id="PF03772">
    <property type="entry name" value="Competence"/>
    <property type="match status" value="1"/>
</dbReference>
<dbReference type="EMBL" id="CP022684">
    <property type="protein sequence ID" value="AUM14613.1"/>
    <property type="molecule type" value="Genomic_DNA"/>
</dbReference>
<evidence type="ECO:0000256" key="2">
    <source>
        <dbReference type="ARBA" id="ARBA00022475"/>
    </source>
</evidence>
<feature type="domain" description="ComEC/Rec2-related protein" evidence="7">
    <location>
        <begin position="237"/>
        <end position="503"/>
    </location>
</feature>
<dbReference type="KEGG" id="kak:Kalk_20225"/>
<keyword evidence="5 6" id="KW-0472">Membrane</keyword>
<comment type="subcellular location">
    <subcellularLocation>
        <location evidence="1">Cell membrane</location>
        <topology evidence="1">Multi-pass membrane protein</topology>
    </subcellularLocation>
</comment>
<keyword evidence="2" id="KW-1003">Cell membrane</keyword>
<feature type="transmembrane region" description="Helical" evidence="6">
    <location>
        <begin position="30"/>
        <end position="49"/>
    </location>
</feature>
<dbReference type="RefSeq" id="WP_101895986.1">
    <property type="nucleotide sequence ID" value="NZ_CP022684.1"/>
</dbReference>
<feature type="transmembrane region" description="Helical" evidence="6">
    <location>
        <begin position="55"/>
        <end position="75"/>
    </location>
</feature>
<feature type="transmembrane region" description="Helical" evidence="6">
    <location>
        <begin position="394"/>
        <end position="414"/>
    </location>
</feature>
<keyword evidence="4 6" id="KW-1133">Transmembrane helix</keyword>
<dbReference type="Proteomes" id="UP000235116">
    <property type="component" value="Chromosome"/>
</dbReference>
<feature type="transmembrane region" description="Helical" evidence="6">
    <location>
        <begin position="456"/>
        <end position="477"/>
    </location>
</feature>
<name>A0A2K9LQP9_9GAMM</name>
<feature type="transmembrane region" description="Helical" evidence="6">
    <location>
        <begin position="6"/>
        <end position="23"/>
    </location>
</feature>
<accession>A0A2K9LQP9</accession>
<organism evidence="9 10">
    <name type="scientific">Ketobacter alkanivorans</name>
    <dbReference type="NCBI Taxonomy" id="1917421"/>
    <lineage>
        <taxon>Bacteria</taxon>
        <taxon>Pseudomonadati</taxon>
        <taxon>Pseudomonadota</taxon>
        <taxon>Gammaproteobacteria</taxon>
        <taxon>Pseudomonadales</taxon>
        <taxon>Ketobacteraceae</taxon>
        <taxon>Ketobacter</taxon>
    </lineage>
</organism>
<dbReference type="PANTHER" id="PTHR30619">
    <property type="entry name" value="DNA INTERNALIZATION/COMPETENCE PROTEIN COMEC/REC2"/>
    <property type="match status" value="1"/>
</dbReference>
<feature type="transmembrane region" description="Helical" evidence="6">
    <location>
        <begin position="300"/>
        <end position="319"/>
    </location>
</feature>
<feature type="transmembrane region" description="Helical" evidence="6">
    <location>
        <begin position="363"/>
        <end position="382"/>
    </location>
</feature>
<feature type="domain" description="DUF4131" evidence="8">
    <location>
        <begin position="29"/>
        <end position="187"/>
    </location>
</feature>
<dbReference type="InterPro" id="IPR052159">
    <property type="entry name" value="Competence_DNA_uptake"/>
</dbReference>
<dbReference type="Pfam" id="PF13567">
    <property type="entry name" value="DUF4131"/>
    <property type="match status" value="1"/>
</dbReference>
<evidence type="ECO:0000256" key="5">
    <source>
        <dbReference type="ARBA" id="ARBA00023136"/>
    </source>
</evidence>
<evidence type="ECO:0000256" key="1">
    <source>
        <dbReference type="ARBA" id="ARBA00004651"/>
    </source>
</evidence>
<proteinExistence type="predicted"/>